<proteinExistence type="predicted"/>
<dbReference type="WBParaSite" id="PSAMB.scaffold2027size25944.g16061.t1">
    <property type="protein sequence ID" value="PSAMB.scaffold2027size25944.g16061.t1"/>
    <property type="gene ID" value="PSAMB.scaffold2027size25944.g16061"/>
</dbReference>
<keyword evidence="1" id="KW-0812">Transmembrane</keyword>
<sequence>MNRYLNITQGISTPNNVRLFMASTKGTILLTCATWLYVTAVAMVLVAYDAVGEDFFGFYAARRFQNFWLSLVYMTSGLYAALAFLLSFYFYNRMHKFVENRMIGELEMSIRTCTVARSTSLHSIITQQERRDTLAIMTIVKWTTLIPLVTQALGFLFDCGQWFLPVDSLPMWLRRLIFIPFALPPVFNPWVTLLSLGPFRYEIKRRYSKFFCASDDQQRFMQNVIYPS</sequence>
<feature type="transmembrane region" description="Helical" evidence="1">
    <location>
        <begin position="177"/>
        <end position="199"/>
    </location>
</feature>
<protein>
    <submittedName>
        <fullName evidence="3">G protein-coupled receptor</fullName>
    </submittedName>
</protein>
<accession>A0A914VHK8</accession>
<dbReference type="Proteomes" id="UP000887566">
    <property type="component" value="Unplaced"/>
</dbReference>
<organism evidence="2 3">
    <name type="scientific">Plectus sambesii</name>
    <dbReference type="NCBI Taxonomy" id="2011161"/>
    <lineage>
        <taxon>Eukaryota</taxon>
        <taxon>Metazoa</taxon>
        <taxon>Ecdysozoa</taxon>
        <taxon>Nematoda</taxon>
        <taxon>Chromadorea</taxon>
        <taxon>Plectida</taxon>
        <taxon>Plectina</taxon>
        <taxon>Plectoidea</taxon>
        <taxon>Plectidae</taxon>
        <taxon>Plectus</taxon>
    </lineage>
</organism>
<keyword evidence="1" id="KW-1133">Transmembrane helix</keyword>
<reference evidence="3" key="1">
    <citation type="submission" date="2022-11" db="UniProtKB">
        <authorList>
            <consortium name="WormBaseParasite"/>
        </authorList>
    </citation>
    <scope>IDENTIFICATION</scope>
</reference>
<feature type="transmembrane region" description="Helical" evidence="1">
    <location>
        <begin position="68"/>
        <end position="91"/>
    </location>
</feature>
<feature type="transmembrane region" description="Helical" evidence="1">
    <location>
        <begin position="134"/>
        <end position="157"/>
    </location>
</feature>
<evidence type="ECO:0000313" key="3">
    <source>
        <dbReference type="WBParaSite" id="PSAMB.scaffold2027size25944.g16061.t1"/>
    </source>
</evidence>
<feature type="transmembrane region" description="Helical" evidence="1">
    <location>
        <begin position="28"/>
        <end position="48"/>
    </location>
</feature>
<evidence type="ECO:0000256" key="1">
    <source>
        <dbReference type="SAM" id="Phobius"/>
    </source>
</evidence>
<name>A0A914VHK8_9BILA</name>
<keyword evidence="1" id="KW-0472">Membrane</keyword>
<keyword evidence="2" id="KW-1185">Reference proteome</keyword>
<dbReference type="AlphaFoldDB" id="A0A914VHK8"/>
<evidence type="ECO:0000313" key="2">
    <source>
        <dbReference type="Proteomes" id="UP000887566"/>
    </source>
</evidence>